<protein>
    <recommendedName>
        <fullName evidence="4">CCHC-type domain-containing protein</fullName>
    </recommendedName>
</protein>
<accession>A0A445B5U3</accession>
<evidence type="ECO:0008006" key="4">
    <source>
        <dbReference type="Google" id="ProtNLM"/>
    </source>
</evidence>
<dbReference type="Proteomes" id="UP000289738">
    <property type="component" value="Chromosome A10"/>
</dbReference>
<name>A0A445B5U3_ARAHY</name>
<dbReference type="EMBL" id="SDMP01000010">
    <property type="protein sequence ID" value="RYR33996.1"/>
    <property type="molecule type" value="Genomic_DNA"/>
</dbReference>
<sequence length="84" mass="9012">METPVYSPGMRGPESGSLVLTFIALGKEFGLEYEGLHQICFKCGRYGQKSDGCPEIAKNATENSQNQATMTHQNGRNTNGAAAT</sequence>
<evidence type="ECO:0000256" key="1">
    <source>
        <dbReference type="SAM" id="MobiDB-lite"/>
    </source>
</evidence>
<reference evidence="2 3" key="1">
    <citation type="submission" date="2019-01" db="EMBL/GenBank/DDBJ databases">
        <title>Sequencing of cultivated peanut Arachis hypogaea provides insights into genome evolution and oil improvement.</title>
        <authorList>
            <person name="Chen X."/>
        </authorList>
    </citation>
    <scope>NUCLEOTIDE SEQUENCE [LARGE SCALE GENOMIC DNA]</scope>
    <source>
        <strain evidence="3">cv. Fuhuasheng</strain>
        <tissue evidence="2">Leaves</tissue>
    </source>
</reference>
<dbReference type="AlphaFoldDB" id="A0A445B5U3"/>
<comment type="caution">
    <text evidence="2">The sequence shown here is derived from an EMBL/GenBank/DDBJ whole genome shotgun (WGS) entry which is preliminary data.</text>
</comment>
<proteinExistence type="predicted"/>
<feature type="region of interest" description="Disordered" evidence="1">
    <location>
        <begin position="62"/>
        <end position="84"/>
    </location>
</feature>
<keyword evidence="3" id="KW-1185">Reference proteome</keyword>
<evidence type="ECO:0000313" key="2">
    <source>
        <dbReference type="EMBL" id="RYR33996.1"/>
    </source>
</evidence>
<gene>
    <name evidence="2" type="ORF">Ahy_A10g048700</name>
</gene>
<evidence type="ECO:0000313" key="3">
    <source>
        <dbReference type="Proteomes" id="UP000289738"/>
    </source>
</evidence>
<organism evidence="2 3">
    <name type="scientific">Arachis hypogaea</name>
    <name type="common">Peanut</name>
    <dbReference type="NCBI Taxonomy" id="3818"/>
    <lineage>
        <taxon>Eukaryota</taxon>
        <taxon>Viridiplantae</taxon>
        <taxon>Streptophyta</taxon>
        <taxon>Embryophyta</taxon>
        <taxon>Tracheophyta</taxon>
        <taxon>Spermatophyta</taxon>
        <taxon>Magnoliopsida</taxon>
        <taxon>eudicotyledons</taxon>
        <taxon>Gunneridae</taxon>
        <taxon>Pentapetalae</taxon>
        <taxon>rosids</taxon>
        <taxon>fabids</taxon>
        <taxon>Fabales</taxon>
        <taxon>Fabaceae</taxon>
        <taxon>Papilionoideae</taxon>
        <taxon>50 kb inversion clade</taxon>
        <taxon>dalbergioids sensu lato</taxon>
        <taxon>Dalbergieae</taxon>
        <taxon>Pterocarpus clade</taxon>
        <taxon>Arachis</taxon>
    </lineage>
</organism>